<keyword evidence="3" id="KW-1185">Reference proteome</keyword>
<sequence length="116" mass="13695">MGTCQTSRQRRQSKIMKIKERFSSQKLDCTCQRLSLYLELVGDTHTLGGYLQDRIQTLFEIKQKLYIVTCQQCKLQLLHEASEIIEYLYKDKHFSQAFPILRESLLEITQVTFVTE</sequence>
<proteinExistence type="predicted"/>
<comment type="caution">
    <text evidence="2">The sequence shown here is derived from an EMBL/GenBank/DDBJ whole genome shotgun (WGS) entry which is preliminary data.</text>
</comment>
<gene>
    <name evidence="1" type="ORF">PPRIM_AZ9-3.1.T0850115</name>
    <name evidence="2" type="ORF">PPRIM_AZ9-3.1.T0850120</name>
</gene>
<dbReference type="EMBL" id="CAJJDM010000088">
    <property type="protein sequence ID" value="CAD8090145.1"/>
    <property type="molecule type" value="Genomic_DNA"/>
</dbReference>
<dbReference type="AlphaFoldDB" id="A0A8S1NM88"/>
<name>A0A8S1NM88_PARPR</name>
<evidence type="ECO:0000313" key="2">
    <source>
        <dbReference type="EMBL" id="CAD8090145.1"/>
    </source>
</evidence>
<protein>
    <submittedName>
        <fullName evidence="2">Uncharacterized protein</fullName>
    </submittedName>
</protein>
<dbReference type="EMBL" id="CAJJDM010000088">
    <property type="protein sequence ID" value="CAD8090135.1"/>
    <property type="molecule type" value="Genomic_DNA"/>
</dbReference>
<reference evidence="2" key="1">
    <citation type="submission" date="2021-01" db="EMBL/GenBank/DDBJ databases">
        <authorList>
            <consortium name="Genoscope - CEA"/>
            <person name="William W."/>
        </authorList>
    </citation>
    <scope>NUCLEOTIDE SEQUENCE</scope>
</reference>
<evidence type="ECO:0000313" key="3">
    <source>
        <dbReference type="Proteomes" id="UP000688137"/>
    </source>
</evidence>
<dbReference type="Proteomes" id="UP000688137">
    <property type="component" value="Unassembled WGS sequence"/>
</dbReference>
<evidence type="ECO:0000313" key="1">
    <source>
        <dbReference type="EMBL" id="CAD8090135.1"/>
    </source>
</evidence>
<organism evidence="2 3">
    <name type="scientific">Paramecium primaurelia</name>
    <dbReference type="NCBI Taxonomy" id="5886"/>
    <lineage>
        <taxon>Eukaryota</taxon>
        <taxon>Sar</taxon>
        <taxon>Alveolata</taxon>
        <taxon>Ciliophora</taxon>
        <taxon>Intramacronucleata</taxon>
        <taxon>Oligohymenophorea</taxon>
        <taxon>Peniculida</taxon>
        <taxon>Parameciidae</taxon>
        <taxon>Paramecium</taxon>
    </lineage>
</organism>
<accession>A0A8S1NM88</accession>